<sequence length="185" mass="21192">MEQKEINASLLHHINTAMRRIEHLEQRLAATEQRLIDYDRALELPHNAGEIAQARRRIALNQKARVIRDDPKRIALALHFILVRDVAAYIMYNNGILSQSKVQGLTSWSTQYAVDYCLVHGVSDILRDGIYDPDLLEQYAGSQQEVKVILDYLAEKRHDTWLSLETSDAKPDNDESALDEPEETV</sequence>
<feature type="region of interest" description="Disordered" evidence="2">
    <location>
        <begin position="164"/>
        <end position="185"/>
    </location>
</feature>
<name>A0A8S5PKY9_9CAUD</name>
<evidence type="ECO:0000256" key="1">
    <source>
        <dbReference type="SAM" id="Coils"/>
    </source>
</evidence>
<evidence type="ECO:0000313" key="3">
    <source>
        <dbReference type="EMBL" id="DAE07562.1"/>
    </source>
</evidence>
<evidence type="ECO:0000256" key="2">
    <source>
        <dbReference type="SAM" id="MobiDB-lite"/>
    </source>
</evidence>
<organism evidence="3">
    <name type="scientific">Podoviridae sp. ctnCN2</name>
    <dbReference type="NCBI Taxonomy" id="2825274"/>
    <lineage>
        <taxon>Viruses</taxon>
        <taxon>Duplodnaviria</taxon>
        <taxon>Heunggongvirae</taxon>
        <taxon>Uroviricota</taxon>
        <taxon>Caudoviricetes</taxon>
    </lineage>
</organism>
<protein>
    <submittedName>
        <fullName evidence="3">Uncharacterized protein</fullName>
    </submittedName>
</protein>
<accession>A0A8S5PKY9</accession>
<keyword evidence="1" id="KW-0175">Coiled coil</keyword>
<dbReference type="EMBL" id="BK015452">
    <property type="protein sequence ID" value="DAE07562.1"/>
    <property type="molecule type" value="Genomic_DNA"/>
</dbReference>
<reference evidence="3" key="1">
    <citation type="journal article" date="2021" name="Proc. Natl. Acad. Sci. U.S.A.">
        <title>A Catalog of Tens of Thousands of Viruses from Human Metagenomes Reveals Hidden Associations with Chronic Diseases.</title>
        <authorList>
            <person name="Tisza M.J."/>
            <person name="Buck C.B."/>
        </authorList>
    </citation>
    <scope>NUCLEOTIDE SEQUENCE</scope>
    <source>
        <strain evidence="3">CtnCN2</strain>
    </source>
</reference>
<feature type="coiled-coil region" evidence="1">
    <location>
        <begin position="7"/>
        <end position="41"/>
    </location>
</feature>
<feature type="compositionally biased region" description="Acidic residues" evidence="2">
    <location>
        <begin position="174"/>
        <end position="185"/>
    </location>
</feature>
<proteinExistence type="predicted"/>